<dbReference type="FunFam" id="1.25.40.10:FF:000344">
    <property type="entry name" value="Pentatricopeptide repeat-containing protein"/>
    <property type="match status" value="1"/>
</dbReference>
<feature type="repeat" description="PPR" evidence="2">
    <location>
        <begin position="767"/>
        <end position="801"/>
    </location>
</feature>
<dbReference type="Pfam" id="PF14432">
    <property type="entry name" value="DYW_deaminase"/>
    <property type="match status" value="1"/>
</dbReference>
<dbReference type="InterPro" id="IPR011990">
    <property type="entry name" value="TPR-like_helical_dom_sf"/>
</dbReference>
<dbReference type="Pfam" id="PF01535">
    <property type="entry name" value="PPR"/>
    <property type="match status" value="6"/>
</dbReference>
<dbReference type="PROSITE" id="PS51375">
    <property type="entry name" value="PPR"/>
    <property type="match status" value="6"/>
</dbReference>
<dbReference type="GO" id="GO:0048731">
    <property type="term" value="P:system development"/>
    <property type="evidence" value="ECO:0007669"/>
    <property type="project" value="UniProtKB-ARBA"/>
</dbReference>
<feature type="repeat" description="PPR" evidence="2">
    <location>
        <begin position="561"/>
        <end position="595"/>
    </location>
</feature>
<evidence type="ECO:0000256" key="1">
    <source>
        <dbReference type="ARBA" id="ARBA00022737"/>
    </source>
</evidence>
<dbReference type="InterPro" id="IPR032867">
    <property type="entry name" value="DYW_dom"/>
</dbReference>
<name>A0A8T2TIS6_CERRI</name>
<accession>A0A8T2TIS6</accession>
<feature type="repeat" description="PPR" evidence="2">
    <location>
        <begin position="261"/>
        <end position="295"/>
    </location>
</feature>
<feature type="repeat" description="PPR" evidence="2">
    <location>
        <begin position="362"/>
        <end position="396"/>
    </location>
</feature>
<evidence type="ECO:0000313" key="4">
    <source>
        <dbReference type="EMBL" id="KAH7421646.1"/>
    </source>
</evidence>
<dbReference type="EMBL" id="CM035418">
    <property type="protein sequence ID" value="KAH7421646.1"/>
    <property type="molecule type" value="Genomic_DNA"/>
</dbReference>
<keyword evidence="1" id="KW-0677">Repeat</keyword>
<dbReference type="OrthoDB" id="75250at2759"/>
<dbReference type="Pfam" id="PF20430">
    <property type="entry name" value="Eplus_motif"/>
    <property type="match status" value="1"/>
</dbReference>
<dbReference type="Gene3D" id="1.25.40.10">
    <property type="entry name" value="Tetratricopeptide repeat domain"/>
    <property type="match status" value="5"/>
</dbReference>
<proteinExistence type="predicted"/>
<dbReference type="InterPro" id="IPR046849">
    <property type="entry name" value="E2_motif"/>
</dbReference>
<feature type="repeat" description="PPR" evidence="2">
    <location>
        <begin position="664"/>
        <end position="699"/>
    </location>
</feature>
<gene>
    <name evidence="4" type="ORF">KP509_13G069100</name>
</gene>
<dbReference type="Proteomes" id="UP000825935">
    <property type="component" value="Chromosome 13"/>
</dbReference>
<sequence length="1082" mass="121659">MIVLSTGQSPMTSWFNMQLDCPSSPPSYFCRGVSRNDGAQVLLRTIGNLPVKVILSGDWSAFADLRFKHPRERRYLLKVHVFDVAHVKDKIESKQKTESYFYLEAPSSNTDDTVVKQLSHFSPFLEGQFIDDINHTLNLHDPDTRSKSLTESLIRIEVDEEEKALSNTKYEYIKMNLTTAVNSLKNNITEDEFFLNDILCELLQQCIDENNLQAGRVLQSIIAAVGLDSHAFLGGYILRMLTHFQKFKEVNDVFNRLVEPGVFTWGVIISANVKLGDNQRAIALYRCMLEAEVRPDGHVFVEVLKACMDRDTLSHTQQVHANIIEYGLEHDIFIGSSLVRLYVDLGTFQDVATTFCRLPTHNTVTWSTLMSGCILLNEGNKVPDIFKLMQQYGTEPDEGTMVCLIAAASDTEDTEQGRQVHNHILLCGLLINPYVGNALVDMYCKCSCIEDAHSVFDNLSTRDVVTWSSLISGYANHGCIQKAFHLLDQMKEEGVEPNEVTYMNILTACCLSQEGRFIHEYLILHGLVINVQVGTALLDMYIRCGCISDAFNIFASLSQRNKITWTTMISGLFEFGLFGDAFNLLDTMQDQDQETELSEACSLSFLKACSLQGRVEHAWQLHSKIICSGLSSLITVGNALINIYVTCESNEDACIMLQRMPDRDVVSWTTILGMYACNDSPPLEGIEIFEQMKHDGLQPNSITYGYVLKLMSRMSALDQARKIHASIVKGGSELMDIVVANALLDVYAKCGRLKDAFLTFQRLNKKSLSNWTSLLMGCAQEKNYLLALEVFKSMLSSGVEPDGVVFLCLLLSCKSVRDGCQLLKSMRDQYSIFITQEHQNAMLEILGHAGHLNEAEDLLECNPVGCNIIGWTSLLHSCKLHVNVIIAHRCFKNITKVDPKVSAAYVLMSSVYAHAGMIHSAEELEATRKQHIGCKKPGHAFIEVDNRVHEFVVGDTFHPKSFDIYAKLEALNQEMKKGGYRIRSDLVLGAIPTDMKEESLCGHSEKLAIAFGLINLPDGATIRVSKNLRMCGDCHNMSKFISKVEKREIYVSDTYVTHHFQNGFCSCDDYTYQIFKHDLFYR</sequence>
<dbReference type="AlphaFoldDB" id="A0A8T2TIS6"/>
<feature type="domain" description="DYW" evidence="3">
    <location>
        <begin position="979"/>
        <end position="1070"/>
    </location>
</feature>
<evidence type="ECO:0000259" key="3">
    <source>
        <dbReference type="Pfam" id="PF14432"/>
    </source>
</evidence>
<reference evidence="4" key="1">
    <citation type="submission" date="2021-08" db="EMBL/GenBank/DDBJ databases">
        <title>WGS assembly of Ceratopteris richardii.</title>
        <authorList>
            <person name="Marchant D.B."/>
            <person name="Chen G."/>
            <person name="Jenkins J."/>
            <person name="Shu S."/>
            <person name="Leebens-Mack J."/>
            <person name="Grimwood J."/>
            <person name="Schmutz J."/>
            <person name="Soltis P."/>
            <person name="Soltis D."/>
            <person name="Chen Z.-H."/>
        </authorList>
    </citation>
    <scope>NUCLEOTIDE SEQUENCE</scope>
    <source>
        <strain evidence="4">Whitten #5841</strain>
        <tissue evidence="4">Leaf</tissue>
    </source>
</reference>
<dbReference type="InterPro" id="IPR002885">
    <property type="entry name" value="PPR_rpt"/>
</dbReference>
<dbReference type="GO" id="GO:0008270">
    <property type="term" value="F:zinc ion binding"/>
    <property type="evidence" value="ECO:0007669"/>
    <property type="project" value="InterPro"/>
</dbReference>
<protein>
    <recommendedName>
        <fullName evidence="3">DYW domain-containing protein</fullName>
    </recommendedName>
</protein>
<dbReference type="GO" id="GO:0009451">
    <property type="term" value="P:RNA modification"/>
    <property type="evidence" value="ECO:0007669"/>
    <property type="project" value="InterPro"/>
</dbReference>
<dbReference type="GO" id="GO:0003723">
    <property type="term" value="F:RNA binding"/>
    <property type="evidence" value="ECO:0007669"/>
    <property type="project" value="InterPro"/>
</dbReference>
<dbReference type="PANTHER" id="PTHR47926">
    <property type="entry name" value="PENTATRICOPEPTIDE REPEAT-CONTAINING PROTEIN"/>
    <property type="match status" value="1"/>
</dbReference>
<comment type="caution">
    <text evidence="4">The sequence shown here is derived from an EMBL/GenBank/DDBJ whole genome shotgun (WGS) entry which is preliminary data.</text>
</comment>
<organism evidence="4 5">
    <name type="scientific">Ceratopteris richardii</name>
    <name type="common">Triangle waterfern</name>
    <dbReference type="NCBI Taxonomy" id="49495"/>
    <lineage>
        <taxon>Eukaryota</taxon>
        <taxon>Viridiplantae</taxon>
        <taxon>Streptophyta</taxon>
        <taxon>Embryophyta</taxon>
        <taxon>Tracheophyta</taxon>
        <taxon>Polypodiopsida</taxon>
        <taxon>Polypodiidae</taxon>
        <taxon>Polypodiales</taxon>
        <taxon>Pteridineae</taxon>
        <taxon>Pteridaceae</taxon>
        <taxon>Parkerioideae</taxon>
        <taxon>Ceratopteris</taxon>
    </lineage>
</organism>
<keyword evidence="5" id="KW-1185">Reference proteome</keyword>
<evidence type="ECO:0000313" key="5">
    <source>
        <dbReference type="Proteomes" id="UP000825935"/>
    </source>
</evidence>
<feature type="repeat" description="PPR" evidence="2">
    <location>
        <begin position="463"/>
        <end position="497"/>
    </location>
</feature>
<evidence type="ECO:0000256" key="2">
    <source>
        <dbReference type="PROSITE-ProRule" id="PRU00708"/>
    </source>
</evidence>
<dbReference type="NCBIfam" id="TIGR00756">
    <property type="entry name" value="PPR"/>
    <property type="match status" value="4"/>
</dbReference>
<dbReference type="InterPro" id="IPR046960">
    <property type="entry name" value="PPR_At4g14850-like_plant"/>
</dbReference>
<dbReference type="FunFam" id="1.25.40.10:FF:000158">
    <property type="entry name" value="pentatricopeptide repeat-containing protein At2g33680"/>
    <property type="match status" value="1"/>
</dbReference>
<dbReference type="Pfam" id="PF13041">
    <property type="entry name" value="PPR_2"/>
    <property type="match status" value="2"/>
</dbReference>